<feature type="domain" description="BPL/LPL catalytic" evidence="10">
    <location>
        <begin position="58"/>
        <end position="241"/>
    </location>
</feature>
<dbReference type="NCBIfam" id="NF010925">
    <property type="entry name" value="PRK14345.1"/>
    <property type="match status" value="1"/>
</dbReference>
<dbReference type="NCBIfam" id="TIGR00214">
    <property type="entry name" value="lipB"/>
    <property type="match status" value="1"/>
</dbReference>
<evidence type="ECO:0000313" key="12">
    <source>
        <dbReference type="Proteomes" id="UP000536835"/>
    </source>
</evidence>
<reference evidence="11 12" key="1">
    <citation type="submission" date="2020-05" db="EMBL/GenBank/DDBJ databases">
        <title>Parvularcula mediterraneae sp. nov., isolated from polypropylene straw from shallow seawater of the seashore of Laganas in Zakynthos island, Greece.</title>
        <authorList>
            <person name="Szabo I."/>
            <person name="Al-Omari J."/>
            <person name="Rado J."/>
            <person name="Szerdahelyi G.S."/>
        </authorList>
    </citation>
    <scope>NUCLEOTIDE SEQUENCE [LARGE SCALE GENOMIC DNA]</scope>
    <source>
        <strain evidence="11 12">ZS-1/3</strain>
    </source>
</reference>
<dbReference type="CDD" id="cd16444">
    <property type="entry name" value="LipB"/>
    <property type="match status" value="1"/>
</dbReference>
<evidence type="ECO:0000256" key="9">
    <source>
        <dbReference type="PIRSR" id="PIRSR016262-3"/>
    </source>
</evidence>
<evidence type="ECO:0000256" key="6">
    <source>
        <dbReference type="PIRNR" id="PIRNR016262"/>
    </source>
</evidence>
<evidence type="ECO:0000259" key="10">
    <source>
        <dbReference type="PROSITE" id="PS51733"/>
    </source>
</evidence>
<dbReference type="GO" id="GO:0005737">
    <property type="term" value="C:cytoplasm"/>
    <property type="evidence" value="ECO:0007669"/>
    <property type="project" value="UniProtKB-SubCell"/>
</dbReference>
<dbReference type="EC" id="2.3.1.181" evidence="5 6"/>
<dbReference type="UniPathway" id="UPA00538">
    <property type="reaction ID" value="UER00592"/>
</dbReference>
<name>A0A7Y3RN51_9PROT</name>
<comment type="catalytic activity">
    <reaction evidence="5 6">
        <text>octanoyl-[ACP] + L-lysyl-[protein] = N(6)-octanoyl-L-lysyl-[protein] + holo-[ACP] + H(+)</text>
        <dbReference type="Rhea" id="RHEA:17665"/>
        <dbReference type="Rhea" id="RHEA-COMP:9636"/>
        <dbReference type="Rhea" id="RHEA-COMP:9685"/>
        <dbReference type="Rhea" id="RHEA-COMP:9752"/>
        <dbReference type="Rhea" id="RHEA-COMP:9928"/>
        <dbReference type="ChEBI" id="CHEBI:15378"/>
        <dbReference type="ChEBI" id="CHEBI:29969"/>
        <dbReference type="ChEBI" id="CHEBI:64479"/>
        <dbReference type="ChEBI" id="CHEBI:78463"/>
        <dbReference type="ChEBI" id="CHEBI:78809"/>
        <dbReference type="EC" id="2.3.1.181"/>
    </reaction>
</comment>
<evidence type="ECO:0000256" key="5">
    <source>
        <dbReference type="HAMAP-Rule" id="MF_00013"/>
    </source>
</evidence>
<evidence type="ECO:0000256" key="1">
    <source>
        <dbReference type="ARBA" id="ARBA00004821"/>
    </source>
</evidence>
<comment type="function">
    <text evidence="4 5 6">Catalyzes the transfer of endogenously produced octanoic acid from octanoyl-acyl-carrier-protein onto the lipoyl domains of lipoate-dependent enzymes. Lipoyl-ACP can also act as a substrate although octanoyl-ACP is likely to be the physiological substrate.</text>
</comment>
<accession>A0A7Y3RN51</accession>
<comment type="pathway">
    <text evidence="1 5 6">Protein modification; protein lipoylation via endogenous pathway; protein N(6)-(lipoyl)lysine from octanoyl-[acyl-carrier-protein]: step 1/2.</text>
</comment>
<feature type="active site" description="Acyl-thioester intermediate" evidence="5 7">
    <location>
        <position position="200"/>
    </location>
</feature>
<dbReference type="AlphaFoldDB" id="A0A7Y3RN51"/>
<dbReference type="GO" id="GO:0009249">
    <property type="term" value="P:protein lipoylation"/>
    <property type="evidence" value="ECO:0007669"/>
    <property type="project" value="InterPro"/>
</dbReference>
<keyword evidence="12" id="KW-1185">Reference proteome</keyword>
<dbReference type="PROSITE" id="PS01313">
    <property type="entry name" value="LIPB"/>
    <property type="match status" value="1"/>
</dbReference>
<evidence type="ECO:0000313" key="11">
    <source>
        <dbReference type="EMBL" id="NNU17089.1"/>
    </source>
</evidence>
<comment type="similarity">
    <text evidence="5 6">Belongs to the LipB family.</text>
</comment>
<evidence type="ECO:0000256" key="7">
    <source>
        <dbReference type="PIRSR" id="PIRSR016262-1"/>
    </source>
</evidence>
<dbReference type="PIRSF" id="PIRSF016262">
    <property type="entry name" value="LPLase"/>
    <property type="match status" value="1"/>
</dbReference>
<keyword evidence="3 5" id="KW-0012">Acyltransferase</keyword>
<evidence type="ECO:0000256" key="3">
    <source>
        <dbReference type="ARBA" id="ARBA00023315"/>
    </source>
</evidence>
<dbReference type="Pfam" id="PF21948">
    <property type="entry name" value="LplA-B_cat"/>
    <property type="match status" value="1"/>
</dbReference>
<evidence type="ECO:0000256" key="8">
    <source>
        <dbReference type="PIRSR" id="PIRSR016262-2"/>
    </source>
</evidence>
<comment type="miscellaneous">
    <text evidence="5">In the reaction, the free carboxyl group of octanoic acid is attached via an amide linkage to the epsilon-amino group of a specific lysine residue of lipoyl domains of lipoate-dependent enzymes.</text>
</comment>
<dbReference type="PROSITE" id="PS51733">
    <property type="entry name" value="BPL_LPL_CATALYTIC"/>
    <property type="match status" value="1"/>
</dbReference>
<feature type="binding site" evidence="5 8">
    <location>
        <begin position="97"/>
        <end position="104"/>
    </location>
    <ligand>
        <name>substrate</name>
    </ligand>
</feature>
<dbReference type="InterPro" id="IPR004143">
    <property type="entry name" value="BPL_LPL_catalytic"/>
</dbReference>
<organism evidence="11 12">
    <name type="scientific">Parvularcula mediterranea</name>
    <dbReference type="NCBI Taxonomy" id="2732508"/>
    <lineage>
        <taxon>Bacteria</taxon>
        <taxon>Pseudomonadati</taxon>
        <taxon>Pseudomonadota</taxon>
        <taxon>Alphaproteobacteria</taxon>
        <taxon>Parvularculales</taxon>
        <taxon>Parvularculaceae</taxon>
        <taxon>Parvularcula</taxon>
    </lineage>
</organism>
<gene>
    <name evidence="5 11" type="primary">lipB</name>
    <name evidence="11" type="ORF">HK107_12230</name>
</gene>
<evidence type="ECO:0000256" key="2">
    <source>
        <dbReference type="ARBA" id="ARBA00022679"/>
    </source>
</evidence>
<feature type="site" description="Lowers pKa of active site Cys" evidence="5 9">
    <location>
        <position position="166"/>
    </location>
</feature>
<dbReference type="PANTHER" id="PTHR10993:SF7">
    <property type="entry name" value="LIPOYLTRANSFERASE 2, MITOCHONDRIAL-RELATED"/>
    <property type="match status" value="1"/>
</dbReference>
<dbReference type="GO" id="GO:0033819">
    <property type="term" value="F:lipoyl(octanoyl) transferase activity"/>
    <property type="evidence" value="ECO:0007669"/>
    <property type="project" value="UniProtKB-EC"/>
</dbReference>
<dbReference type="Gene3D" id="3.30.930.10">
    <property type="entry name" value="Bira Bifunctional Protein, Domain 2"/>
    <property type="match status" value="1"/>
</dbReference>
<dbReference type="Proteomes" id="UP000536835">
    <property type="component" value="Unassembled WGS sequence"/>
</dbReference>
<dbReference type="InterPro" id="IPR045864">
    <property type="entry name" value="aa-tRNA-synth_II/BPL/LPL"/>
</dbReference>
<comment type="subcellular location">
    <subcellularLocation>
        <location evidence="5">Cytoplasm</location>
    </subcellularLocation>
</comment>
<keyword evidence="2 5" id="KW-0808">Transferase</keyword>
<protein>
    <recommendedName>
        <fullName evidence="5 6">Octanoyltransferase</fullName>
        <ecNumber evidence="5 6">2.3.1.181</ecNumber>
    </recommendedName>
    <alternativeName>
        <fullName evidence="5">Lipoate-protein ligase B</fullName>
    </alternativeName>
    <alternativeName>
        <fullName evidence="5">Lipoyl/octanoyl transferase</fullName>
    </alternativeName>
    <alternativeName>
        <fullName evidence="5">Octanoyl-[acyl-carrier-protein]-protein N-octanoyltransferase</fullName>
    </alternativeName>
</protein>
<proteinExistence type="inferred from homology"/>
<dbReference type="EMBL" id="JABFCX010000003">
    <property type="protein sequence ID" value="NNU17089.1"/>
    <property type="molecule type" value="Genomic_DNA"/>
</dbReference>
<dbReference type="RefSeq" id="WP_173200170.1">
    <property type="nucleotide sequence ID" value="NZ_JABFCX010000003.1"/>
</dbReference>
<sequence>MQAVTLPFLEENPHVPRVTTNDRPNYLAEPVLWRRSDRPVPYREATDTMERIVAEVQAGGRETVWLLEHPPLYTAGTSAKIEDLVDPERFPVFKSPRGGQFTYHGPGQRVAYLMLDLGRRKKDVRRFVQDAEAWIIGALERLGVESGIRDGRVGVWVDRGEGREDKIAAIGVRIRRWVTFHGVSLNVAPDLSHFGGIVPCGIKEEAFGVTSLSDLGLEGASMETADEALRASFEEVFGPVEDSEAL</sequence>
<evidence type="ECO:0000256" key="4">
    <source>
        <dbReference type="ARBA" id="ARBA00024732"/>
    </source>
</evidence>
<dbReference type="SUPFAM" id="SSF55681">
    <property type="entry name" value="Class II aaRS and biotin synthetases"/>
    <property type="match status" value="1"/>
</dbReference>
<dbReference type="NCBIfam" id="NF010921">
    <property type="entry name" value="PRK14341.1"/>
    <property type="match status" value="1"/>
</dbReference>
<comment type="caution">
    <text evidence="11">The sequence shown here is derived from an EMBL/GenBank/DDBJ whole genome shotgun (WGS) entry which is preliminary data.</text>
</comment>
<dbReference type="InterPro" id="IPR000544">
    <property type="entry name" value="Octanoyltransferase"/>
</dbReference>
<feature type="binding site" evidence="5 8">
    <location>
        <begin position="169"/>
        <end position="171"/>
    </location>
    <ligand>
        <name>substrate</name>
    </ligand>
</feature>
<dbReference type="HAMAP" id="MF_00013">
    <property type="entry name" value="LipB"/>
    <property type="match status" value="1"/>
</dbReference>
<keyword evidence="5" id="KW-0963">Cytoplasm</keyword>
<dbReference type="InterPro" id="IPR020605">
    <property type="entry name" value="Octanoyltransferase_CS"/>
</dbReference>
<dbReference type="PANTHER" id="PTHR10993">
    <property type="entry name" value="OCTANOYLTRANSFERASE"/>
    <property type="match status" value="1"/>
</dbReference>
<feature type="binding site" evidence="5 8">
    <location>
        <begin position="182"/>
        <end position="184"/>
    </location>
    <ligand>
        <name>substrate</name>
    </ligand>
</feature>